<dbReference type="GO" id="GO:0003723">
    <property type="term" value="F:RNA binding"/>
    <property type="evidence" value="ECO:0007669"/>
    <property type="project" value="InterPro"/>
</dbReference>
<dbReference type="InterPro" id="IPR022385">
    <property type="entry name" value="Rhs_assc_core"/>
</dbReference>
<dbReference type="InterPro" id="IPR036844">
    <property type="entry name" value="Hint_dom_sf"/>
</dbReference>
<reference evidence="2 3" key="1">
    <citation type="submission" date="2021-03" db="EMBL/GenBank/DDBJ databases">
        <title>Complete genome of Polaribacter_sp.SM13.</title>
        <authorList>
            <person name="Jeong S.W."/>
            <person name="Bae J.W."/>
        </authorList>
    </citation>
    <scope>NUCLEOTIDE SEQUENCE [LARGE SCALE GENOMIC DNA]</scope>
    <source>
        <strain evidence="2 3">SM13</strain>
    </source>
</reference>
<dbReference type="SMART" id="SM00536">
    <property type="entry name" value="AXH"/>
    <property type="match status" value="1"/>
</dbReference>
<dbReference type="Gene3D" id="2.180.10.10">
    <property type="entry name" value="RHS repeat-associated core"/>
    <property type="match status" value="1"/>
</dbReference>
<name>A0A975CK09_9FLAO</name>
<dbReference type="InterPro" id="IPR003652">
    <property type="entry name" value="Ataxin_AXH_dom"/>
</dbReference>
<keyword evidence="3" id="KW-1185">Reference proteome</keyword>
<dbReference type="EMBL" id="CP071869">
    <property type="protein sequence ID" value="QTE21098.1"/>
    <property type="molecule type" value="Genomic_DNA"/>
</dbReference>
<feature type="domain" description="AXH" evidence="1">
    <location>
        <begin position="288"/>
        <end position="414"/>
    </location>
</feature>
<protein>
    <recommendedName>
        <fullName evidence="1">AXH domain-containing protein</fullName>
    </recommendedName>
</protein>
<dbReference type="KEGG" id="pcea:J3359_09570"/>
<dbReference type="SUPFAM" id="SSF51294">
    <property type="entry name" value="Hedgehog/intein (Hint) domain"/>
    <property type="match status" value="1"/>
</dbReference>
<dbReference type="NCBIfam" id="TIGR03696">
    <property type="entry name" value="Rhs_assc_core"/>
    <property type="match status" value="1"/>
</dbReference>
<evidence type="ECO:0000313" key="3">
    <source>
        <dbReference type="Proteomes" id="UP000663920"/>
    </source>
</evidence>
<organism evidence="2 3">
    <name type="scientific">Polaribacter cellanae</name>
    <dbReference type="NCBI Taxonomy" id="2818493"/>
    <lineage>
        <taxon>Bacteria</taxon>
        <taxon>Pseudomonadati</taxon>
        <taxon>Bacteroidota</taxon>
        <taxon>Flavobacteriia</taxon>
        <taxon>Flavobacteriales</taxon>
        <taxon>Flavobacteriaceae</taxon>
    </lineage>
</organism>
<sequence length="453" mass="50086">MIVGVQHNWDYQGKENQKELGLNWHDFEARNYDASLGRWMNLDPLAEQMRRHSPYNYAFNNPIRFIDPDGMAPFWKKDSEGNYIAEEGDSAWSLYQQFGKQDGFTADQANTAVEKNRSNYIRKSDGMLMSNTEVGDKVTIETPAADTKDDSTITTAEVEPTDDSTVNTNSRSGTDVANDADLGLTILGISMAGAENLINATVNVGDDVILGSQVAQASKISTVLGVASIAINATQWQLAKKSGDELAMRRAEASGVANAAITYGGIIGWGVGLGVHFSLILNPNMTPLKPINNFSTTTCFVAGTMILMKDKKLKKIEDIVVGDEILSVDINTMNIEPDIVVAIPDKLKKYNMITAVFDNGISNTFSPAHPYWVKGKGWSVYDIEEAKKELSFNVKKIEVGDLVLYYSNDKLKETKILNLINQGKSTIMYNVEFVKKNRTFFANGILVHNKYKD</sequence>
<gene>
    <name evidence="2" type="ORF">J3359_09570</name>
</gene>
<evidence type="ECO:0000259" key="1">
    <source>
        <dbReference type="PROSITE" id="PS51148"/>
    </source>
</evidence>
<dbReference type="PANTHER" id="PTHR32305:SF15">
    <property type="entry name" value="PROTEIN RHSA-RELATED"/>
    <property type="match status" value="1"/>
</dbReference>
<dbReference type="Gene3D" id="2.170.16.10">
    <property type="entry name" value="Hedgehog/Intein (Hint) domain"/>
    <property type="match status" value="1"/>
</dbReference>
<dbReference type="GO" id="GO:0016539">
    <property type="term" value="P:intein-mediated protein splicing"/>
    <property type="evidence" value="ECO:0007669"/>
    <property type="project" value="InterPro"/>
</dbReference>
<dbReference type="Pfam" id="PF08517">
    <property type="entry name" value="AXH"/>
    <property type="match status" value="1"/>
</dbReference>
<dbReference type="InterPro" id="IPR006141">
    <property type="entry name" value="Intein_N"/>
</dbReference>
<dbReference type="InterPro" id="IPR050708">
    <property type="entry name" value="T6SS_VgrG/RHS"/>
</dbReference>
<dbReference type="CDD" id="cd00081">
    <property type="entry name" value="Hint"/>
    <property type="match status" value="1"/>
</dbReference>
<accession>A0A975CK09</accession>
<dbReference type="PANTHER" id="PTHR32305">
    <property type="match status" value="1"/>
</dbReference>
<evidence type="ECO:0000313" key="2">
    <source>
        <dbReference type="EMBL" id="QTE21098.1"/>
    </source>
</evidence>
<dbReference type="AlphaFoldDB" id="A0A975CK09"/>
<proteinExistence type="predicted"/>
<dbReference type="PROSITE" id="PS51148">
    <property type="entry name" value="AXH"/>
    <property type="match status" value="1"/>
</dbReference>
<dbReference type="PROSITE" id="PS50817">
    <property type="entry name" value="INTEIN_N_TER"/>
    <property type="match status" value="1"/>
</dbReference>
<dbReference type="Proteomes" id="UP000663920">
    <property type="component" value="Chromosome"/>
</dbReference>